<dbReference type="InterPro" id="IPR019748">
    <property type="entry name" value="FERM_central"/>
</dbReference>
<organism evidence="1 2">
    <name type="scientific">Nesidiocoris tenuis</name>
    <dbReference type="NCBI Taxonomy" id="355587"/>
    <lineage>
        <taxon>Eukaryota</taxon>
        <taxon>Metazoa</taxon>
        <taxon>Ecdysozoa</taxon>
        <taxon>Arthropoda</taxon>
        <taxon>Hexapoda</taxon>
        <taxon>Insecta</taxon>
        <taxon>Pterygota</taxon>
        <taxon>Neoptera</taxon>
        <taxon>Paraneoptera</taxon>
        <taxon>Hemiptera</taxon>
        <taxon>Heteroptera</taxon>
        <taxon>Panheteroptera</taxon>
        <taxon>Cimicomorpha</taxon>
        <taxon>Miridae</taxon>
        <taxon>Dicyphina</taxon>
        <taxon>Nesidiocoris</taxon>
    </lineage>
</organism>
<dbReference type="CDD" id="cd14473">
    <property type="entry name" value="FERM_B-lobe"/>
    <property type="match status" value="1"/>
</dbReference>
<gene>
    <name evidence="1" type="ORF">NTJ_14401</name>
</gene>
<reference evidence="1 2" key="1">
    <citation type="submission" date="2023-09" db="EMBL/GenBank/DDBJ databases">
        <title>Nesidiocoris tenuis whole genome shotgun sequence.</title>
        <authorList>
            <person name="Shibata T."/>
            <person name="Shimoda M."/>
            <person name="Kobayashi T."/>
            <person name="Uehara T."/>
        </authorList>
    </citation>
    <scope>NUCLEOTIDE SEQUENCE [LARGE SCALE GENOMIC DNA]</scope>
    <source>
        <strain evidence="1 2">Japan</strain>
    </source>
</reference>
<dbReference type="Proteomes" id="UP001307889">
    <property type="component" value="Chromosome 13"/>
</dbReference>
<evidence type="ECO:0000313" key="1">
    <source>
        <dbReference type="EMBL" id="BET01585.1"/>
    </source>
</evidence>
<dbReference type="EMBL" id="AP028921">
    <property type="protein sequence ID" value="BET01585.1"/>
    <property type="molecule type" value="Genomic_DNA"/>
</dbReference>
<proteinExistence type="predicted"/>
<keyword evidence="2" id="KW-1185">Reference proteome</keyword>
<name>A0ABN7BCK7_9HEMI</name>
<evidence type="ECO:0000313" key="2">
    <source>
        <dbReference type="Proteomes" id="UP001307889"/>
    </source>
</evidence>
<accession>A0ABN7BCK7</accession>
<protein>
    <submittedName>
        <fullName evidence="1">Phospholipase C</fullName>
    </submittedName>
</protein>
<sequence length="558" mass="60874">MRLMWCENNVKEKFATLATVYEFKRRHGNAPANGRRLFGLFGAKNGHSRSAPDVRKSRKSYNRTASVSMAVGCVGRTALQLLLPKDVARGAEFVARDDADAFEANRRRADVGATWANGDVSLANGDVRMANSNVSLDNGDVRRANNDVRRANGDVRRANNDVRLANGDVRLANGAAELAFSAKSDVGVAESDVVRANSGAKSDVFSQMSGRFNERWSRTVCSGFGGKPVLVKRFRSGFRILYYKRVRLKSFCHMIDDMDNNNKLLHLVVGGELPCSKEEAASLAGIQLRIEETWGRPHGPTSPDDNTLKPISEDKESFLLPVPNFGGNMARPVSPLVEEAETEEPEGRSLCGGGERTPVTSIPSATIPVTHTPPGAATAALSRGQSFLRKCYPSASQQVPFLPSGHLDDCLPPCYHGAKAMAKLVKEQKRKLFHTSIYESELQLKKLYIQTCRRLPAHGCKVYQVKELLRGKTKKKASRLLGLGPDRIVLLDSKTKILAKSQNTADLVQGVGKDVGKGVSKDVDKDVGKDVDMIKDTNVDRDVGKGVAKDMDVDKVVG</sequence>